<dbReference type="InParanoid" id="K2SVL3"/>
<dbReference type="AlphaFoldDB" id="K2SVL3"/>
<dbReference type="eggNOG" id="KOG3098">
    <property type="taxonomic scope" value="Eukaryota"/>
</dbReference>
<dbReference type="STRING" id="1126212.K2SVL3"/>
<protein>
    <submittedName>
        <fullName evidence="2">DUF895 domain membrane protein</fullName>
    </submittedName>
</protein>
<dbReference type="Proteomes" id="UP000007129">
    <property type="component" value="Unassembled WGS sequence"/>
</dbReference>
<feature type="transmembrane region" description="Helical" evidence="1">
    <location>
        <begin position="102"/>
        <end position="124"/>
    </location>
</feature>
<organism evidence="2 3">
    <name type="scientific">Macrophomina phaseolina (strain MS6)</name>
    <name type="common">Charcoal rot fungus</name>
    <dbReference type="NCBI Taxonomy" id="1126212"/>
    <lineage>
        <taxon>Eukaryota</taxon>
        <taxon>Fungi</taxon>
        <taxon>Dikarya</taxon>
        <taxon>Ascomycota</taxon>
        <taxon>Pezizomycotina</taxon>
        <taxon>Dothideomycetes</taxon>
        <taxon>Dothideomycetes incertae sedis</taxon>
        <taxon>Botryosphaeriales</taxon>
        <taxon>Botryosphaeriaceae</taxon>
        <taxon>Macrophomina</taxon>
    </lineage>
</organism>
<keyword evidence="1" id="KW-1133">Transmembrane helix</keyword>
<comment type="caution">
    <text evidence="2">The sequence shown here is derived from an EMBL/GenBank/DDBJ whole genome shotgun (WGS) entry which is preliminary data.</text>
</comment>
<dbReference type="OrthoDB" id="196103at2759"/>
<reference evidence="2 3" key="1">
    <citation type="journal article" date="2012" name="BMC Genomics">
        <title>Tools to kill: Genome of one of the most destructive plant pathogenic fungi Macrophomina phaseolina.</title>
        <authorList>
            <person name="Islam M.S."/>
            <person name="Haque M.S."/>
            <person name="Islam M.M."/>
            <person name="Emdad E.M."/>
            <person name="Halim A."/>
            <person name="Hossen Q.M.M."/>
            <person name="Hossain M.Z."/>
            <person name="Ahmed B."/>
            <person name="Rahim S."/>
            <person name="Rahman M.S."/>
            <person name="Alam M.M."/>
            <person name="Hou S."/>
            <person name="Wan X."/>
            <person name="Saito J.A."/>
            <person name="Alam M."/>
        </authorList>
    </citation>
    <scope>NUCLEOTIDE SEQUENCE [LARGE SCALE GENOMIC DNA]</scope>
    <source>
        <strain evidence="2 3">MS6</strain>
    </source>
</reference>
<keyword evidence="1" id="KW-0812">Transmembrane</keyword>
<dbReference type="HOGENOM" id="CLU_1759150_0_0_1"/>
<evidence type="ECO:0000256" key="1">
    <source>
        <dbReference type="SAM" id="Phobius"/>
    </source>
</evidence>
<accession>K2SVL3</accession>
<dbReference type="EMBL" id="AHHD01000083">
    <property type="protein sequence ID" value="EKG20630.1"/>
    <property type="molecule type" value="Genomic_DNA"/>
</dbReference>
<dbReference type="VEuPathDB" id="FungiDB:MPH_02157"/>
<keyword evidence="1" id="KW-0472">Membrane</keyword>
<feature type="transmembrane region" description="Helical" evidence="1">
    <location>
        <begin position="63"/>
        <end position="82"/>
    </location>
</feature>
<proteinExistence type="predicted"/>
<sequence>MVKFLLVDQNFAKTLRPSSTRNFVNAHFCSIARWRETRVYLLQTMLTIQELISWTVRWYRSTFYNMTILGLCNLSAPGIWIAMNSLGAGGAASPKVVNAANALTFCLMVVSCYFSSVIVHYIGIKGSLIFGTLEECLLVVNGWLLRLL</sequence>
<gene>
    <name evidence="2" type="ORF">MPH_02157</name>
</gene>
<evidence type="ECO:0000313" key="2">
    <source>
        <dbReference type="EMBL" id="EKG20630.1"/>
    </source>
</evidence>
<evidence type="ECO:0000313" key="3">
    <source>
        <dbReference type="Proteomes" id="UP000007129"/>
    </source>
</evidence>
<name>K2SVL3_MACPH</name>